<reference evidence="1" key="1">
    <citation type="submission" date="2011-04" db="EMBL/GenBank/DDBJ databases">
        <title>Evolution of plant cell wall degrading machinery underlies the functional diversity of forest fungi.</title>
        <authorList>
            <consortium name="US DOE Joint Genome Institute (JGI-PGF)"/>
            <person name="Eastwood D.C."/>
            <person name="Floudas D."/>
            <person name="Binder M."/>
            <person name="Majcherczyk A."/>
            <person name="Schneider P."/>
            <person name="Aerts A."/>
            <person name="Asiegbu F.O."/>
            <person name="Baker S.E."/>
            <person name="Barry K."/>
            <person name="Bendiksby M."/>
            <person name="Blumentritt M."/>
            <person name="Coutinho P.M."/>
            <person name="Cullen D."/>
            <person name="Cullen D."/>
            <person name="Gathman A."/>
            <person name="Goodell B."/>
            <person name="Henrissat B."/>
            <person name="Ihrmark K."/>
            <person name="Kauserud H."/>
            <person name="Kohler A."/>
            <person name="LaButti K."/>
            <person name="Lapidus A."/>
            <person name="Lavin J.L."/>
            <person name="Lee Y.-H."/>
            <person name="Lindquist E."/>
            <person name="Lilly W."/>
            <person name="Lucas S."/>
            <person name="Morin E."/>
            <person name="Murat C."/>
            <person name="Oguiza J.A."/>
            <person name="Park J."/>
            <person name="Pisabarro A.G."/>
            <person name="Riley R."/>
            <person name="Rosling A."/>
            <person name="Salamov A."/>
            <person name="Schmidt O."/>
            <person name="Schmutz J."/>
            <person name="Skrede I."/>
            <person name="Stenlid J."/>
            <person name="Wiebenga A."/>
            <person name="Xie X."/>
            <person name="Kues U."/>
            <person name="Hibbett D.S."/>
            <person name="Hoffmeister D."/>
            <person name="Hogberg N."/>
            <person name="Martin F."/>
            <person name="Grigoriev I.V."/>
            <person name="Watkinson S.C."/>
        </authorList>
    </citation>
    <scope>NUCLEOTIDE SEQUENCE</scope>
    <source>
        <strain evidence="1">S7.9</strain>
    </source>
</reference>
<organism>
    <name type="scientific">Serpula lacrymans var. lacrymans (strain S7.9)</name>
    <name type="common">Dry rot fungus</name>
    <dbReference type="NCBI Taxonomy" id="578457"/>
    <lineage>
        <taxon>Eukaryota</taxon>
        <taxon>Fungi</taxon>
        <taxon>Dikarya</taxon>
        <taxon>Basidiomycota</taxon>
        <taxon>Agaricomycotina</taxon>
        <taxon>Agaricomycetes</taxon>
        <taxon>Agaricomycetidae</taxon>
        <taxon>Boletales</taxon>
        <taxon>Coniophorineae</taxon>
        <taxon>Serpulaceae</taxon>
        <taxon>Serpula</taxon>
    </lineage>
</organism>
<dbReference type="EMBL" id="GL945439">
    <property type="protein sequence ID" value="EGO21225.1"/>
    <property type="molecule type" value="Genomic_DNA"/>
</dbReference>
<sequence length="59" mass="6798">MVYSACRWAWFSIYTQTLPTPISHFLLTFFYSTNHAPFEASMIATQIVLNPFCNNVPHA</sequence>
<dbReference type="KEGG" id="sla:SERLADRAFT_476153"/>
<proteinExistence type="predicted"/>
<protein>
    <submittedName>
        <fullName evidence="1">Uncharacterized protein</fullName>
    </submittedName>
</protein>
<dbReference type="AlphaFoldDB" id="F8P709"/>
<accession>F8P709</accession>
<dbReference type="Proteomes" id="UP000008064">
    <property type="component" value="Unassembled WGS sequence"/>
</dbReference>
<dbReference type="RefSeq" id="XP_007322182.1">
    <property type="nucleotide sequence ID" value="XM_007322120.1"/>
</dbReference>
<name>F8P709_SERL9</name>
<dbReference type="HOGENOM" id="CLU_2962296_0_0_1"/>
<gene>
    <name evidence="1" type="ORF">SERLADRAFT_476153</name>
</gene>
<evidence type="ECO:0000313" key="1">
    <source>
        <dbReference type="EMBL" id="EGO21225.1"/>
    </source>
</evidence>
<dbReference type="GeneID" id="18820754"/>